<dbReference type="EMBL" id="ON189044">
    <property type="protein sequence ID" value="URA06947.1"/>
    <property type="molecule type" value="Genomic_DNA"/>
</dbReference>
<keyword evidence="2" id="KW-1185">Reference proteome</keyword>
<sequence length="114" mass="12755">MPKPAQDFHYYGATCYGWVVADTREKVIKMLCNDVGSSLIKQHVKHSGGIVATTCRVPLPQAAHYCISNYLPSTITKEDGVNETRKGERIELTEIENVRIINMKGDTIPYVETV</sequence>
<accession>A0A9E7E1F6</accession>
<name>A0A9E7E1F6_9CAUD</name>
<protein>
    <submittedName>
        <fullName evidence="1">Uncharacterized protein</fullName>
    </submittedName>
</protein>
<proteinExistence type="predicted"/>
<evidence type="ECO:0000313" key="1">
    <source>
        <dbReference type="EMBL" id="URA06947.1"/>
    </source>
</evidence>
<gene>
    <name evidence="1" type="ORF">Pfeifenkraut_BL30050</name>
</gene>
<organism evidence="1 2">
    <name type="scientific">Xanthomonas phage Pfeifenkraut</name>
    <dbReference type="NCBI Taxonomy" id="2939132"/>
    <lineage>
        <taxon>Viruses</taxon>
        <taxon>Duplodnaviria</taxon>
        <taxon>Heunggongvirae</taxon>
        <taxon>Uroviricota</taxon>
        <taxon>Caudoviricetes</taxon>
        <taxon>Stanbaylleyvirinae</taxon>
        <taxon>Shirevirus</taxon>
        <taxon>Shirevirus pfeifenkraut</taxon>
    </lineage>
</organism>
<reference evidence="1" key="1">
    <citation type="journal article" date="2022" name="Viruses">
        <title>Isolation of novel Xanthomonas phages for the plant pathogens X. translucens and X. campestris.</title>
        <authorList>
            <person name="Erdrich S.H."/>
            <person name="Sharma V."/>
            <person name="Schurr U."/>
            <person name="Arsova B."/>
            <person name="Frunzke J."/>
        </authorList>
    </citation>
    <scope>NUCLEOTIDE SEQUENCE</scope>
</reference>
<dbReference type="Proteomes" id="UP001056608">
    <property type="component" value="Segment"/>
</dbReference>
<evidence type="ECO:0000313" key="2">
    <source>
        <dbReference type="Proteomes" id="UP001056608"/>
    </source>
</evidence>